<evidence type="ECO:0000313" key="2">
    <source>
        <dbReference type="Proteomes" id="UP000828048"/>
    </source>
</evidence>
<name>A0ACB7ZN15_9ERIC</name>
<reference evidence="1 2" key="1">
    <citation type="journal article" date="2021" name="Hortic Res">
        <title>High-quality reference genome and annotation aids understanding of berry development for evergreen blueberry (Vaccinium darrowii).</title>
        <authorList>
            <person name="Yu J."/>
            <person name="Hulse-Kemp A.M."/>
            <person name="Babiker E."/>
            <person name="Staton M."/>
        </authorList>
    </citation>
    <scope>NUCLEOTIDE SEQUENCE [LARGE SCALE GENOMIC DNA]</scope>
    <source>
        <strain evidence="2">cv. NJ 8807/NJ 8810</strain>
        <tissue evidence="1">Young leaf</tissue>
    </source>
</reference>
<evidence type="ECO:0000313" key="1">
    <source>
        <dbReference type="EMBL" id="KAH7866495.1"/>
    </source>
</evidence>
<proteinExistence type="predicted"/>
<gene>
    <name evidence="1" type="ORF">Vadar_021135</name>
</gene>
<accession>A0ACB7ZN15</accession>
<protein>
    <submittedName>
        <fullName evidence="1">Uncharacterized protein</fullName>
    </submittedName>
</protein>
<dbReference type="EMBL" id="CM037159">
    <property type="protein sequence ID" value="KAH7866495.1"/>
    <property type="molecule type" value="Genomic_DNA"/>
</dbReference>
<sequence length="347" mass="39999">MKHMMPEIHKANEMVLDATSECNYPICRTHGLPCAHEIAKFKNDGIPLPLYLINNHWKTLSLGKPKHDDSIVQVMEATFNNFLAKVKTFNDKSQRHWMETIKECLHPSTTSLSDPQQKPKTKDRPIGSLNTSTRRDPSEFEYVEATMKTPQAKEKTPKLIKVKTPEVVKEKTPKVVKENPRKKLKVVASLFRNVLLMELNEHLELYENVSGEKGEAEQLHHRLTYFDDFPAPEYTWTTMPNMGYLIASTYNVVVVFLSQRQCLTFLPLRSRSLARQRKVIAIGFVNGNHFVQVYMKARLPMPPVANNWYKYRHDEAKGWEKPFVSQIADFIQLIGCEVAIVESCDVD</sequence>
<dbReference type="Proteomes" id="UP000828048">
    <property type="component" value="Chromosome 9"/>
</dbReference>
<organism evidence="1 2">
    <name type="scientific">Vaccinium darrowii</name>
    <dbReference type="NCBI Taxonomy" id="229202"/>
    <lineage>
        <taxon>Eukaryota</taxon>
        <taxon>Viridiplantae</taxon>
        <taxon>Streptophyta</taxon>
        <taxon>Embryophyta</taxon>
        <taxon>Tracheophyta</taxon>
        <taxon>Spermatophyta</taxon>
        <taxon>Magnoliopsida</taxon>
        <taxon>eudicotyledons</taxon>
        <taxon>Gunneridae</taxon>
        <taxon>Pentapetalae</taxon>
        <taxon>asterids</taxon>
        <taxon>Ericales</taxon>
        <taxon>Ericaceae</taxon>
        <taxon>Vaccinioideae</taxon>
        <taxon>Vaccinieae</taxon>
        <taxon>Vaccinium</taxon>
    </lineage>
</organism>
<keyword evidence="2" id="KW-1185">Reference proteome</keyword>
<comment type="caution">
    <text evidence="1">The sequence shown here is derived from an EMBL/GenBank/DDBJ whole genome shotgun (WGS) entry which is preliminary data.</text>
</comment>